<name>A0A3P8ZKR4_ESOLU</name>
<feature type="transmembrane region" description="Helical" evidence="9">
    <location>
        <begin position="919"/>
        <end position="941"/>
    </location>
</feature>
<dbReference type="SMART" id="SM00159">
    <property type="entry name" value="PTX"/>
    <property type="match status" value="1"/>
</dbReference>
<dbReference type="InterPro" id="IPR001759">
    <property type="entry name" value="PTX_dom"/>
</dbReference>
<feature type="transmembrane region" description="Helical" evidence="9">
    <location>
        <begin position="728"/>
        <end position="750"/>
    </location>
</feature>
<dbReference type="CDD" id="cd00037">
    <property type="entry name" value="CLECT"/>
    <property type="match status" value="1"/>
</dbReference>
<dbReference type="Pfam" id="PF00354">
    <property type="entry name" value="Pentaxin"/>
    <property type="match status" value="1"/>
</dbReference>
<evidence type="ECO:0000259" key="12">
    <source>
        <dbReference type="PROSITE" id="PS51828"/>
    </source>
</evidence>
<evidence type="ECO:0000256" key="1">
    <source>
        <dbReference type="ARBA" id="ARBA00004141"/>
    </source>
</evidence>
<reference evidence="13" key="3">
    <citation type="submission" date="2025-08" db="UniProtKB">
        <authorList>
            <consortium name="Ensembl"/>
        </authorList>
    </citation>
    <scope>IDENTIFICATION</scope>
</reference>
<dbReference type="PRINTS" id="PR00249">
    <property type="entry name" value="GPCRSECRETIN"/>
</dbReference>
<dbReference type="Pfam" id="PF01825">
    <property type="entry name" value="GPS"/>
    <property type="match status" value="1"/>
</dbReference>
<feature type="compositionally biased region" description="Low complexity" evidence="8">
    <location>
        <begin position="997"/>
        <end position="1008"/>
    </location>
</feature>
<evidence type="ECO:0000256" key="2">
    <source>
        <dbReference type="ARBA" id="ARBA00007343"/>
    </source>
</evidence>
<dbReference type="InterPro" id="IPR000203">
    <property type="entry name" value="GPS"/>
</dbReference>
<feature type="transmembrane region" description="Helical" evidence="9">
    <location>
        <begin position="947"/>
        <end position="969"/>
    </location>
</feature>
<feature type="transmembrane region" description="Helical" evidence="9">
    <location>
        <begin position="866"/>
        <end position="893"/>
    </location>
</feature>
<comment type="similarity">
    <text evidence="2">Belongs to the G-protein coupled receptor 2 family. Adhesion G-protein coupled receptor (ADGR) subfamily.</text>
</comment>
<feature type="domain" description="GAIN-B" evidence="10">
    <location>
        <begin position="525"/>
        <end position="714"/>
    </location>
</feature>
<evidence type="ECO:0000259" key="10">
    <source>
        <dbReference type="PROSITE" id="PS50221"/>
    </source>
</evidence>
<dbReference type="SMART" id="SM00303">
    <property type="entry name" value="GPS"/>
    <property type="match status" value="1"/>
</dbReference>
<dbReference type="SUPFAM" id="SSF49899">
    <property type="entry name" value="Concanavalin A-like lectins/glucanases"/>
    <property type="match status" value="1"/>
</dbReference>
<evidence type="ECO:0000256" key="5">
    <source>
        <dbReference type="ARBA" id="ARBA00023136"/>
    </source>
</evidence>
<feature type="transmembrane region" description="Helical" evidence="9">
    <location>
        <begin position="792"/>
        <end position="816"/>
    </location>
</feature>
<sequence length="1127" mass="124612">MRWFAIIYTNVLVWYHHCTSDMAFTVETRTLFTYNESYYKHVSNRMSWHEAESLCKQRSGALATVSNVTERRELTLFLKSQNITKPVWISWNAETHLKNSAENLVLEFVGRSDVKNARLLHSFTTMSAVTVCVRVRFDPTCDGFSTIFSYSNQSHFNEFQLRANLTLGHPVQLALGVHGTYGPYQNAFPHNGFWHSVCVSWSCVGRWALYADGQLVKRGDELYSASRLGSNGVFILGQYQKMFGSSFQSMESFSGSLTQLHIWERVLNDCEIRTMETECSPVLSGLAFRWNATALKVESSVIRLYGDSLCQVTSPINRNESDSQFLYHNFSPEVSYEPQARNCVTFDPLNGIYGLDDCGRQRGAVCQFDKKGLDSFRFPKTALFTKLSRDPLARTVMENMSVDASSRRYLALPSGLTQVLLEVLEASPALLTSADVLYLTEKMKVGATANTPLVSRAQGGSSAVEVMVSITTDYLKLASLILSPKMAAQWLDWTGQPMNVGPFTVVESIDKLTEALADVLSSEGRNFTLSTENIDVCVEARKLSQMTRSRVFQPPPSASPRSGNGPDQMVIPDAEVQKLQALGYEDVMLIHTYYGHLVEIQSRMGQDTPLDHQSSYTSVFPGRLATAVISTTVRDPSQAQNIPVAVNYTLSSHLVEYSRRVTPVCVFWNFTLTGSTNGWSSEGCRVTRTGSDITSCFCNHTTNFAVLMNYMESMWSPEEEVILTKMTFISSGVSLCALLVTLMLFTVLDIPKSDRTSVHRNLFVALACSQVVLLFSGSAVNSKVACTLVATMLHLFLTAAFCWMLVEGMLLWSKVVTVNLSEEQHMKYYYLIGWGLPVLVVTVTLASASGRYSADGHCWLRVQNGVIWGFAGPVIFIIAVNILVLMRVVVITVSTAKRRSIMQPVASSPTKQAYEQIRAAVKAVLVLLPVLGLTWLCGVLVPFSTAMAYVFILLNSLQGLFIFLIYGVCNTEVRSAVNRIKERRKAQNFSNCGISRPSSSVTSYKPSSTPTPPPTSPRGSIPGEEGDKISSYQPSSLPEPTSPHHTLCLEENSSRGQLSMHCVPERLQECPSHATGGLIPRTGPPPAPVGDVPGGCSLHVPMVDVELTSCFSLSETPNPRKPTTSYI</sequence>
<evidence type="ECO:0008006" key="15">
    <source>
        <dbReference type="Google" id="ProtNLM"/>
    </source>
</evidence>
<dbReference type="AlphaFoldDB" id="A0A3P8ZKR4"/>
<reference evidence="13" key="2">
    <citation type="submission" date="2020-02" db="EMBL/GenBank/DDBJ databases">
        <title>Esox lucius (northern pike) genome, fEsoLuc1, primary haplotype.</title>
        <authorList>
            <person name="Myers G."/>
            <person name="Karagic N."/>
            <person name="Meyer A."/>
            <person name="Pippel M."/>
            <person name="Reichard M."/>
            <person name="Winkler S."/>
            <person name="Tracey A."/>
            <person name="Sims Y."/>
            <person name="Howe K."/>
            <person name="Rhie A."/>
            <person name="Formenti G."/>
            <person name="Durbin R."/>
            <person name="Fedrigo O."/>
            <person name="Jarvis E.D."/>
        </authorList>
    </citation>
    <scope>NUCLEOTIDE SEQUENCE [LARGE SCALE GENOMIC DNA]</scope>
</reference>
<dbReference type="Gene3D" id="2.60.120.200">
    <property type="match status" value="1"/>
</dbReference>
<dbReference type="Gene3D" id="1.20.1070.10">
    <property type="entry name" value="Rhodopsin 7-helix transmembrane proteins"/>
    <property type="match status" value="1"/>
</dbReference>
<dbReference type="Proteomes" id="UP000265140">
    <property type="component" value="Chromosome 8"/>
</dbReference>
<keyword evidence="5 9" id="KW-0472">Membrane</keyword>
<dbReference type="GO" id="GO:0005886">
    <property type="term" value="C:plasma membrane"/>
    <property type="evidence" value="ECO:0007669"/>
    <property type="project" value="TreeGrafter"/>
</dbReference>
<dbReference type="Gene3D" id="2.60.220.50">
    <property type="match status" value="1"/>
</dbReference>
<keyword evidence="3 9" id="KW-0812">Transmembrane</keyword>
<feature type="domain" description="G-protein coupled receptors family 2 profile 2" evidence="11">
    <location>
        <begin position="723"/>
        <end position="970"/>
    </location>
</feature>
<organism evidence="13 14">
    <name type="scientific">Esox lucius</name>
    <name type="common">Northern pike</name>
    <dbReference type="NCBI Taxonomy" id="8010"/>
    <lineage>
        <taxon>Eukaryota</taxon>
        <taxon>Metazoa</taxon>
        <taxon>Chordata</taxon>
        <taxon>Craniata</taxon>
        <taxon>Vertebrata</taxon>
        <taxon>Euteleostomi</taxon>
        <taxon>Actinopterygii</taxon>
        <taxon>Neopterygii</taxon>
        <taxon>Teleostei</taxon>
        <taxon>Protacanthopterygii</taxon>
        <taxon>Esociformes</taxon>
        <taxon>Esocidae</taxon>
        <taxon>Esox</taxon>
    </lineage>
</organism>
<evidence type="ECO:0000256" key="4">
    <source>
        <dbReference type="ARBA" id="ARBA00022989"/>
    </source>
</evidence>
<keyword evidence="4 9" id="KW-1133">Transmembrane helix</keyword>
<dbReference type="OMA" id="CWICNEA"/>
<dbReference type="Pfam" id="PF00002">
    <property type="entry name" value="7tm_2"/>
    <property type="match status" value="1"/>
</dbReference>
<dbReference type="Bgee" id="ENSELUG00000005716">
    <property type="expression patterns" value="Expressed in ovary and 2 other cell types or tissues"/>
</dbReference>
<dbReference type="PROSITE" id="PS50261">
    <property type="entry name" value="G_PROTEIN_RECEP_F2_4"/>
    <property type="match status" value="1"/>
</dbReference>
<evidence type="ECO:0000256" key="6">
    <source>
        <dbReference type="ARBA" id="ARBA00023157"/>
    </source>
</evidence>
<dbReference type="GO" id="GO:0004930">
    <property type="term" value="F:G protein-coupled receptor activity"/>
    <property type="evidence" value="ECO:0007669"/>
    <property type="project" value="InterPro"/>
</dbReference>
<dbReference type="GO" id="GO:0007189">
    <property type="term" value="P:adenylate cyclase-activating G protein-coupled receptor signaling pathway"/>
    <property type="evidence" value="ECO:0007669"/>
    <property type="project" value="TreeGrafter"/>
</dbReference>
<feature type="domain" description="Pentraxin (PTX)" evidence="12">
    <location>
        <begin position="102"/>
        <end position="310"/>
    </location>
</feature>
<evidence type="ECO:0000256" key="7">
    <source>
        <dbReference type="PROSITE-ProRule" id="PRU01172"/>
    </source>
</evidence>
<feature type="region of interest" description="Disordered" evidence="8">
    <location>
        <begin position="991"/>
        <end position="1047"/>
    </location>
</feature>
<evidence type="ECO:0000313" key="14">
    <source>
        <dbReference type="Proteomes" id="UP000265140"/>
    </source>
</evidence>
<feature type="region of interest" description="Disordered" evidence="8">
    <location>
        <begin position="547"/>
        <end position="566"/>
    </location>
</feature>
<dbReference type="PROSITE" id="PS51828">
    <property type="entry name" value="PTX_2"/>
    <property type="match status" value="1"/>
</dbReference>
<dbReference type="PANTHER" id="PTHR12011">
    <property type="entry name" value="ADHESION G-PROTEIN COUPLED RECEPTOR"/>
    <property type="match status" value="1"/>
</dbReference>
<dbReference type="PROSITE" id="PS50221">
    <property type="entry name" value="GAIN_B"/>
    <property type="match status" value="1"/>
</dbReference>
<evidence type="ECO:0000259" key="11">
    <source>
        <dbReference type="PROSITE" id="PS50261"/>
    </source>
</evidence>
<dbReference type="Ensembl" id="ENSELUT00000012108.3">
    <property type="protein sequence ID" value="ENSELUP00000028942.2"/>
    <property type="gene ID" value="ENSELUG00000005716.3"/>
</dbReference>
<comment type="caution">
    <text evidence="7">Lacks conserved residue(s) required for the propagation of feature annotation.</text>
</comment>
<comment type="subcellular location">
    <subcellularLocation>
        <location evidence="1">Membrane</location>
        <topology evidence="1">Multi-pass membrane protein</topology>
    </subcellularLocation>
</comment>
<dbReference type="InterPro" id="IPR016186">
    <property type="entry name" value="C-type_lectin-like/link_sf"/>
</dbReference>
<dbReference type="InterPro" id="IPR000832">
    <property type="entry name" value="GPCR_2_secretin-like"/>
</dbReference>
<keyword evidence="6" id="KW-1015">Disulfide bond</keyword>
<dbReference type="FunFam" id="1.20.1070.10:FF:000252">
    <property type="entry name" value="Adhesion G protein-coupled receptor D2"/>
    <property type="match status" value="1"/>
</dbReference>
<reference evidence="13" key="4">
    <citation type="submission" date="2025-09" db="UniProtKB">
        <authorList>
            <consortium name="Ensembl"/>
        </authorList>
    </citation>
    <scope>IDENTIFICATION</scope>
</reference>
<dbReference type="GO" id="GO:0007166">
    <property type="term" value="P:cell surface receptor signaling pathway"/>
    <property type="evidence" value="ECO:0007669"/>
    <property type="project" value="InterPro"/>
</dbReference>
<feature type="transmembrane region" description="Helical" evidence="9">
    <location>
        <begin position="828"/>
        <end position="846"/>
    </location>
</feature>
<dbReference type="Gene3D" id="3.10.100.10">
    <property type="entry name" value="Mannose-Binding Protein A, subunit A"/>
    <property type="match status" value="1"/>
</dbReference>
<dbReference type="InterPro" id="IPR017981">
    <property type="entry name" value="GPCR_2-like_7TM"/>
</dbReference>
<dbReference type="SUPFAM" id="SSF56436">
    <property type="entry name" value="C-type lectin-like"/>
    <property type="match status" value="1"/>
</dbReference>
<dbReference type="GeneTree" id="ENSGT00940000161534"/>
<evidence type="ECO:0000313" key="13">
    <source>
        <dbReference type="Ensembl" id="ENSELUP00000028942.2"/>
    </source>
</evidence>
<dbReference type="InParanoid" id="A0A3P8ZKR4"/>
<evidence type="ECO:0000256" key="8">
    <source>
        <dbReference type="SAM" id="MobiDB-lite"/>
    </source>
</evidence>
<proteinExistence type="inferred from homology"/>
<evidence type="ECO:0000256" key="9">
    <source>
        <dbReference type="SAM" id="Phobius"/>
    </source>
</evidence>
<keyword evidence="14" id="KW-1185">Reference proteome</keyword>
<accession>A0A3P8ZKR4</accession>
<dbReference type="InterPro" id="IPR057244">
    <property type="entry name" value="GAIN_B"/>
</dbReference>
<gene>
    <name evidence="13" type="primary">ADGRD2</name>
</gene>
<dbReference type="InterPro" id="IPR016187">
    <property type="entry name" value="CTDL_fold"/>
</dbReference>
<feature type="compositionally biased region" description="Polar residues" evidence="8">
    <location>
        <begin position="1030"/>
        <end position="1039"/>
    </location>
</feature>
<protein>
    <recommendedName>
        <fullName evidence="15">Adhesion G protein-coupled receptor D2</fullName>
    </recommendedName>
</protein>
<reference evidence="14" key="1">
    <citation type="journal article" date="2014" name="PLoS ONE">
        <title>The genome and linkage map of the northern pike (Esox lucius): conserved synteny revealed between the salmonid sister group and the Neoteleostei.</title>
        <authorList>
            <person name="Rondeau E.B."/>
            <person name="Minkley D.R."/>
            <person name="Leong J.S."/>
            <person name="Messmer A.M."/>
            <person name="Jantzen J.R."/>
            <person name="von Schalburg K.R."/>
            <person name="Lemon C."/>
            <person name="Bird N.H."/>
            <person name="Koop B.F."/>
        </authorList>
    </citation>
    <scope>NUCLEOTIDE SEQUENCE</scope>
</reference>
<evidence type="ECO:0000256" key="3">
    <source>
        <dbReference type="ARBA" id="ARBA00022692"/>
    </source>
</evidence>
<dbReference type="InterPro" id="IPR046338">
    <property type="entry name" value="GAIN_dom_sf"/>
</dbReference>
<feature type="transmembrane region" description="Helical" evidence="9">
    <location>
        <begin position="762"/>
        <end position="780"/>
    </location>
</feature>
<dbReference type="PANTHER" id="PTHR12011:SF58">
    <property type="entry name" value="ADHESION G-PROTEIN COUPLED RECEPTOR D2"/>
    <property type="match status" value="1"/>
</dbReference>
<dbReference type="InterPro" id="IPR013320">
    <property type="entry name" value="ConA-like_dom_sf"/>
</dbReference>